<keyword evidence="7 11" id="KW-0653">Protein transport</keyword>
<evidence type="ECO:0000313" key="19">
    <source>
        <dbReference type="EMBL" id="CAE0043148.1"/>
    </source>
</evidence>
<dbReference type="PANTHER" id="PTHR10805">
    <property type="entry name" value="COATOMER SUBUNIT EPSILON"/>
    <property type="match status" value="1"/>
</dbReference>
<dbReference type="Gene3D" id="1.25.40.10">
    <property type="entry name" value="Tetratricopeptide repeat domain"/>
    <property type="match status" value="1"/>
</dbReference>
<dbReference type="AlphaFoldDB" id="A0A7S3EBF8"/>
<proteinExistence type="inferred from homology"/>
<sequence>MDEELFELKNYFYLGNFAAAVQEGTTLSVDDMDVKIDKDAYLFRVEVAKGNLDTVISKVGDEAPLALRAVKLYATYLKDRSNSVVVIETIKELMQDAAHASNSTFLLMSAMIYAQEKDFDNALRLANKGITMEHKALKVQILIAMDRVDNAKVELEIMRREDEYATLTQLCSCWVNLASGGSAVQEALYTYQELLERHGSTEPLLNGVALCQIALNKYDDAERTLQEALGKNPNHPDTLANCIVCSMHKKKRQELVDRYKAQLETVGGEDHAWLNAEKQFRTMFDSAVASAIADV</sequence>
<dbReference type="GO" id="GO:0005198">
    <property type="term" value="F:structural molecule activity"/>
    <property type="evidence" value="ECO:0007669"/>
    <property type="project" value="UniProtKB-UniRule"/>
</dbReference>
<comment type="subcellular location">
    <subcellularLocation>
        <location evidence="2">Cytoplasmic vesicle</location>
        <location evidence="2">COPI-coated vesicle membrane</location>
        <topology evidence="2">Peripheral membrane protein</topology>
        <orientation evidence="2">Cytoplasmic side</orientation>
    </subcellularLocation>
    <subcellularLocation>
        <location evidence="1">Golgi apparatus membrane</location>
        <topology evidence="1">Peripheral membrane protein</topology>
        <orientation evidence="1">Cytoplasmic side</orientation>
    </subcellularLocation>
</comment>
<evidence type="ECO:0000313" key="18">
    <source>
        <dbReference type="EMBL" id="CAE0043145.1"/>
    </source>
</evidence>
<organism evidence="13">
    <name type="scientific">Rhodosorus marinus</name>
    <dbReference type="NCBI Taxonomy" id="101924"/>
    <lineage>
        <taxon>Eukaryota</taxon>
        <taxon>Rhodophyta</taxon>
        <taxon>Stylonematophyceae</taxon>
        <taxon>Stylonematales</taxon>
        <taxon>Stylonemataceae</taxon>
        <taxon>Rhodosorus</taxon>
    </lineage>
</organism>
<dbReference type="SMART" id="SM00028">
    <property type="entry name" value="TPR"/>
    <property type="match status" value="2"/>
</dbReference>
<keyword evidence="9 11" id="KW-0472">Membrane</keyword>
<accession>A0A7S3EBF8</accession>
<name>A0A7S3EBF8_9RHOD</name>
<evidence type="ECO:0000313" key="17">
    <source>
        <dbReference type="EMBL" id="CAE0043144.1"/>
    </source>
</evidence>
<evidence type="ECO:0000256" key="7">
    <source>
        <dbReference type="ARBA" id="ARBA00022927"/>
    </source>
</evidence>
<evidence type="ECO:0000256" key="3">
    <source>
        <dbReference type="ARBA" id="ARBA00008827"/>
    </source>
</evidence>
<keyword evidence="4 11" id="KW-0813">Transport</keyword>
<evidence type="ECO:0000313" key="15">
    <source>
        <dbReference type="EMBL" id="CAE0043141.1"/>
    </source>
</evidence>
<dbReference type="InterPro" id="IPR019734">
    <property type="entry name" value="TPR_rpt"/>
</dbReference>
<evidence type="ECO:0000256" key="1">
    <source>
        <dbReference type="ARBA" id="ARBA00004255"/>
    </source>
</evidence>
<evidence type="ECO:0000313" key="12">
    <source>
        <dbReference type="EMBL" id="CAE0043136.1"/>
    </source>
</evidence>
<keyword evidence="10 11" id="KW-0968">Cytoplasmic vesicle</keyword>
<dbReference type="EMBL" id="HBHW01014335">
    <property type="protein sequence ID" value="CAE0043145.1"/>
    <property type="molecule type" value="Transcribed_RNA"/>
</dbReference>
<dbReference type="Pfam" id="PF04733">
    <property type="entry name" value="Coatomer_E"/>
    <property type="match status" value="1"/>
</dbReference>
<dbReference type="EMBL" id="HBHW01014326">
    <property type="protein sequence ID" value="CAE0043136.1"/>
    <property type="molecule type" value="Transcribed_RNA"/>
</dbReference>
<evidence type="ECO:0000256" key="6">
    <source>
        <dbReference type="ARBA" id="ARBA00022892"/>
    </source>
</evidence>
<dbReference type="InterPro" id="IPR011990">
    <property type="entry name" value="TPR-like_helical_dom_sf"/>
</dbReference>
<comment type="function">
    <text evidence="11">The coatomer is a cytosolic protein complex that binds to dilysine motifs and reversibly associates with Golgi non-clathrin-coated vesicles, which further mediate biosynthetic protein transport from the ER, via the Golgi up to the trans Golgi network. The coatomer complex is required for budding from Golgi membranes, and is essential for the retrograde Golgi-to-ER transport of dilysine-tagged proteins.</text>
</comment>
<dbReference type="EMBL" id="HBHW01014334">
    <property type="protein sequence ID" value="CAE0043144.1"/>
    <property type="molecule type" value="Transcribed_RNA"/>
</dbReference>
<dbReference type="PANTHER" id="PTHR10805:SF0">
    <property type="entry name" value="COATOMER SUBUNIT EPSILON"/>
    <property type="match status" value="1"/>
</dbReference>
<dbReference type="EMBL" id="HBHW01014328">
    <property type="protein sequence ID" value="CAE0043138.1"/>
    <property type="molecule type" value="Transcribed_RNA"/>
</dbReference>
<evidence type="ECO:0000313" key="13">
    <source>
        <dbReference type="EMBL" id="CAE0043138.1"/>
    </source>
</evidence>
<dbReference type="EMBL" id="HBHW01014338">
    <property type="protein sequence ID" value="CAE0043148.1"/>
    <property type="molecule type" value="Transcribed_RNA"/>
</dbReference>
<dbReference type="GO" id="GO:0015031">
    <property type="term" value="P:protein transport"/>
    <property type="evidence" value="ECO:0007669"/>
    <property type="project" value="UniProtKB-UniRule"/>
</dbReference>
<dbReference type="GO" id="GO:0006890">
    <property type="term" value="P:retrograde vesicle-mediated transport, Golgi to endoplasmic reticulum"/>
    <property type="evidence" value="ECO:0007669"/>
    <property type="project" value="UniProtKB-UniRule"/>
</dbReference>
<dbReference type="InterPro" id="IPR006822">
    <property type="entry name" value="Coatomer_esu"/>
</dbReference>
<evidence type="ECO:0000256" key="2">
    <source>
        <dbReference type="ARBA" id="ARBA00004347"/>
    </source>
</evidence>
<dbReference type="GO" id="GO:0030126">
    <property type="term" value="C:COPI vesicle coat"/>
    <property type="evidence" value="ECO:0007669"/>
    <property type="project" value="TreeGrafter"/>
</dbReference>
<dbReference type="SUPFAM" id="SSF48452">
    <property type="entry name" value="TPR-like"/>
    <property type="match status" value="1"/>
</dbReference>
<dbReference type="GO" id="GO:0000139">
    <property type="term" value="C:Golgi membrane"/>
    <property type="evidence" value="ECO:0007669"/>
    <property type="project" value="UniProtKB-SubCell"/>
</dbReference>
<evidence type="ECO:0000313" key="14">
    <source>
        <dbReference type="EMBL" id="CAE0043139.1"/>
    </source>
</evidence>
<evidence type="ECO:0000256" key="10">
    <source>
        <dbReference type="ARBA" id="ARBA00023329"/>
    </source>
</evidence>
<evidence type="ECO:0000256" key="5">
    <source>
        <dbReference type="ARBA" id="ARBA00022490"/>
    </source>
</evidence>
<evidence type="ECO:0000313" key="16">
    <source>
        <dbReference type="EMBL" id="CAE0043143.1"/>
    </source>
</evidence>
<dbReference type="EMBL" id="HBHW01014329">
    <property type="protein sequence ID" value="CAE0043139.1"/>
    <property type="molecule type" value="Transcribed_RNA"/>
</dbReference>
<evidence type="ECO:0000256" key="8">
    <source>
        <dbReference type="ARBA" id="ARBA00023034"/>
    </source>
</evidence>
<keyword evidence="6 11" id="KW-0931">ER-Golgi transport</keyword>
<dbReference type="EMBL" id="HBHW01014333">
    <property type="protein sequence ID" value="CAE0043143.1"/>
    <property type="molecule type" value="Transcribed_RNA"/>
</dbReference>
<protein>
    <recommendedName>
        <fullName evidence="11">Coatomer subunit epsilon</fullName>
    </recommendedName>
</protein>
<dbReference type="PIRSF" id="PIRSF016478">
    <property type="entry name" value="Coatomer_esu"/>
    <property type="match status" value="1"/>
</dbReference>
<keyword evidence="8 11" id="KW-0333">Golgi apparatus</keyword>
<evidence type="ECO:0000256" key="4">
    <source>
        <dbReference type="ARBA" id="ARBA00022448"/>
    </source>
</evidence>
<comment type="similarity">
    <text evidence="3 11">Belongs to the COPE family.</text>
</comment>
<dbReference type="EMBL" id="HBHW01014331">
    <property type="protein sequence ID" value="CAE0043141.1"/>
    <property type="molecule type" value="Transcribed_RNA"/>
</dbReference>
<dbReference type="GO" id="GO:0006888">
    <property type="term" value="P:endoplasmic reticulum to Golgi vesicle-mediated transport"/>
    <property type="evidence" value="ECO:0007669"/>
    <property type="project" value="TreeGrafter"/>
</dbReference>
<evidence type="ECO:0000256" key="9">
    <source>
        <dbReference type="ARBA" id="ARBA00023136"/>
    </source>
</evidence>
<evidence type="ECO:0000256" key="11">
    <source>
        <dbReference type="PIRNR" id="PIRNR016478"/>
    </source>
</evidence>
<gene>
    <name evidence="12" type="ORF">RMAR00112_LOCUS11107</name>
    <name evidence="13" type="ORF">RMAR00112_LOCUS11109</name>
    <name evidence="14" type="ORF">RMAR00112_LOCUS11110</name>
    <name evidence="15" type="ORF">RMAR00112_LOCUS11112</name>
    <name evidence="16" type="ORF">RMAR00112_LOCUS11114</name>
    <name evidence="17" type="ORF">RMAR00112_LOCUS11115</name>
    <name evidence="18" type="ORF">RMAR00112_LOCUS11116</name>
    <name evidence="19" type="ORF">RMAR00112_LOCUS11119</name>
</gene>
<dbReference type="GO" id="GO:0006891">
    <property type="term" value="P:intra-Golgi vesicle-mediated transport"/>
    <property type="evidence" value="ECO:0007669"/>
    <property type="project" value="TreeGrafter"/>
</dbReference>
<keyword evidence="5 11" id="KW-0963">Cytoplasm</keyword>
<reference evidence="13" key="1">
    <citation type="submission" date="2021-01" db="EMBL/GenBank/DDBJ databases">
        <authorList>
            <person name="Corre E."/>
            <person name="Pelletier E."/>
            <person name="Niang G."/>
            <person name="Scheremetjew M."/>
            <person name="Finn R."/>
            <person name="Kale V."/>
            <person name="Holt S."/>
            <person name="Cochrane G."/>
            <person name="Meng A."/>
            <person name="Brown T."/>
            <person name="Cohen L."/>
        </authorList>
    </citation>
    <scope>NUCLEOTIDE SEQUENCE</scope>
    <source>
        <strain evidence="13">CCMP 769</strain>
    </source>
</reference>